<name>A0A7M7LLA1_STRPU</name>
<reference evidence="3" key="1">
    <citation type="submission" date="2015-02" db="EMBL/GenBank/DDBJ databases">
        <title>Genome sequencing for Strongylocentrotus purpuratus.</title>
        <authorList>
            <person name="Murali S."/>
            <person name="Liu Y."/>
            <person name="Vee V."/>
            <person name="English A."/>
            <person name="Wang M."/>
            <person name="Skinner E."/>
            <person name="Han Y."/>
            <person name="Muzny D.M."/>
            <person name="Worley K.C."/>
            <person name="Gibbs R.A."/>
        </authorList>
    </citation>
    <scope>NUCLEOTIDE SEQUENCE</scope>
</reference>
<protein>
    <submittedName>
        <fullName evidence="2">Uncharacterized protein</fullName>
    </submittedName>
</protein>
<feature type="region of interest" description="Disordered" evidence="1">
    <location>
        <begin position="1"/>
        <end position="61"/>
    </location>
</feature>
<dbReference type="EnsemblMetazoa" id="XM_003725898">
    <property type="protein sequence ID" value="XP_003725946"/>
    <property type="gene ID" value="LOC100887983"/>
</dbReference>
<dbReference type="OrthoDB" id="10143197at2759"/>
<evidence type="ECO:0000313" key="2">
    <source>
        <dbReference type="EnsemblMetazoa" id="XP_003725946"/>
    </source>
</evidence>
<evidence type="ECO:0000313" key="3">
    <source>
        <dbReference type="Proteomes" id="UP000007110"/>
    </source>
</evidence>
<feature type="compositionally biased region" description="Polar residues" evidence="1">
    <location>
        <begin position="1"/>
        <end position="20"/>
    </location>
</feature>
<accession>A0A7M7LLA1</accession>
<feature type="compositionally biased region" description="Basic and acidic residues" evidence="1">
    <location>
        <begin position="44"/>
        <end position="58"/>
    </location>
</feature>
<evidence type="ECO:0000256" key="1">
    <source>
        <dbReference type="SAM" id="MobiDB-lite"/>
    </source>
</evidence>
<dbReference type="InterPro" id="IPR018247">
    <property type="entry name" value="EF_Hand_1_Ca_BS"/>
</dbReference>
<dbReference type="KEGG" id="spu:100887983"/>
<dbReference type="AlphaFoldDB" id="A0A7M7LLA1"/>
<dbReference type="Proteomes" id="UP000007110">
    <property type="component" value="Unassembled WGS sequence"/>
</dbReference>
<dbReference type="PROSITE" id="PS00018">
    <property type="entry name" value="EF_HAND_1"/>
    <property type="match status" value="1"/>
</dbReference>
<proteinExistence type="predicted"/>
<dbReference type="GeneID" id="100887983"/>
<keyword evidence="3" id="KW-1185">Reference proteome</keyword>
<feature type="compositionally biased region" description="Acidic residues" evidence="1">
    <location>
        <begin position="23"/>
        <end position="39"/>
    </location>
</feature>
<reference evidence="2" key="2">
    <citation type="submission" date="2021-01" db="UniProtKB">
        <authorList>
            <consortium name="EnsemblMetazoa"/>
        </authorList>
    </citation>
    <scope>IDENTIFICATION</scope>
</reference>
<sequence>MADQTEITNVTSDQTENGQGPPSEEDPDTVEDMQNDEEVVTQQPKKDDKKSSFEKEGPSAEIEIDPLNKESCVSAAAGVGSVSKDYMEGTVNAEYVGPNVACVMSCDECPTIVTNCTFELCSANYMIGVILCTIGLAFDTKLTWTDEGVEAEVFGTGLDTSEGFSFSALGSKIGIANKEKREKKWAKKKLRWEKKVGPEQDKDESGEVNAGEVNAGAD</sequence>
<dbReference type="OMA" id="ICSANYL"/>
<organism evidence="2 3">
    <name type="scientific">Strongylocentrotus purpuratus</name>
    <name type="common">Purple sea urchin</name>
    <dbReference type="NCBI Taxonomy" id="7668"/>
    <lineage>
        <taxon>Eukaryota</taxon>
        <taxon>Metazoa</taxon>
        <taxon>Echinodermata</taxon>
        <taxon>Eleutherozoa</taxon>
        <taxon>Echinozoa</taxon>
        <taxon>Echinoidea</taxon>
        <taxon>Euechinoidea</taxon>
        <taxon>Echinacea</taxon>
        <taxon>Camarodonta</taxon>
        <taxon>Echinidea</taxon>
        <taxon>Strongylocentrotidae</taxon>
        <taxon>Strongylocentrotus</taxon>
    </lineage>
</organism>
<dbReference type="RefSeq" id="XP_003725946.2">
    <property type="nucleotide sequence ID" value="XM_003725898.3"/>
</dbReference>
<feature type="region of interest" description="Disordered" evidence="1">
    <location>
        <begin position="196"/>
        <end position="218"/>
    </location>
</feature>
<feature type="compositionally biased region" description="Basic and acidic residues" evidence="1">
    <location>
        <begin position="196"/>
        <end position="205"/>
    </location>
</feature>
<dbReference type="InParanoid" id="A0A7M7LLA1"/>